<proteinExistence type="predicted"/>
<dbReference type="EMBL" id="MK500607">
    <property type="protein sequence ID" value="QBK93930.1"/>
    <property type="molecule type" value="Genomic_DNA"/>
</dbReference>
<sequence length="141" mass="16038">MDEPTLSKDARLWLSGWLSGGAEIKNLPIDVKNELINLDLSEVEYNVKLFRGSLDSDVFEIEKKDVFIVFDDFPSSWTYETVAGYFSDFIISTEINNRDILIDTTELDIRPFGGFPDEAEVILLPGRYLTNLSPDEVPLNK</sequence>
<organism evidence="1">
    <name type="scientific">Pithovirus LCPAC406</name>
    <dbReference type="NCBI Taxonomy" id="2506599"/>
    <lineage>
        <taxon>Viruses</taxon>
        <taxon>Pithoviruses</taxon>
    </lineage>
</organism>
<evidence type="ECO:0000313" key="1">
    <source>
        <dbReference type="EMBL" id="QBK93930.1"/>
    </source>
</evidence>
<name>A0A481ZGF2_9VIRU</name>
<accession>A0A481ZGF2</accession>
<gene>
    <name evidence="1" type="ORF">LCPAC406_02440</name>
</gene>
<dbReference type="SUPFAM" id="SSF56399">
    <property type="entry name" value="ADP-ribosylation"/>
    <property type="match status" value="1"/>
</dbReference>
<protein>
    <submittedName>
        <fullName evidence="1">Uncharacterized protein</fullName>
    </submittedName>
</protein>
<reference evidence="1" key="1">
    <citation type="journal article" date="2019" name="MBio">
        <title>Virus Genomes from Deep Sea Sediments Expand the Ocean Megavirome and Support Independent Origins of Viral Gigantism.</title>
        <authorList>
            <person name="Backstrom D."/>
            <person name="Yutin N."/>
            <person name="Jorgensen S.L."/>
            <person name="Dharamshi J."/>
            <person name="Homa F."/>
            <person name="Zaremba-Niedwiedzka K."/>
            <person name="Spang A."/>
            <person name="Wolf Y.I."/>
            <person name="Koonin E.V."/>
            <person name="Ettema T.J."/>
        </authorList>
    </citation>
    <scope>NUCLEOTIDE SEQUENCE</scope>
</reference>